<evidence type="ECO:0000256" key="4">
    <source>
        <dbReference type="ARBA" id="ARBA00022884"/>
    </source>
</evidence>
<keyword evidence="4" id="KW-0694">RNA-binding</keyword>
<evidence type="ECO:0000313" key="10">
    <source>
        <dbReference type="EMBL" id="AOM66081.1"/>
    </source>
</evidence>
<keyword evidence="6" id="KW-0687">Ribonucleoprotein</keyword>
<gene>
    <name evidence="10" type="primary">rpl4</name>
    <name evidence="10" type="ORF">Aspa_202</name>
</gene>
<geneLocation type="plastid" evidence="10"/>
<comment type="similarity">
    <text evidence="2">Belongs to the universal ribosomal protein uL4 family.</text>
</comment>
<name>A0A1C9CCG3_9FLOR</name>
<dbReference type="HAMAP" id="MF_01328_B">
    <property type="entry name" value="Ribosomal_uL4_B"/>
    <property type="match status" value="1"/>
</dbReference>
<feature type="compositionally biased region" description="Basic residues" evidence="9">
    <location>
        <begin position="64"/>
        <end position="75"/>
    </location>
</feature>
<evidence type="ECO:0000256" key="6">
    <source>
        <dbReference type="ARBA" id="ARBA00023274"/>
    </source>
</evidence>
<keyword evidence="5 10" id="KW-0689">Ribosomal protein</keyword>
<reference evidence="10" key="1">
    <citation type="journal article" date="2016" name="BMC Biol.">
        <title>Parallel evolution of highly conserved plastid genome architecture in red seaweeds and seed plants.</title>
        <authorList>
            <person name="Lee J."/>
            <person name="Cho C.H."/>
            <person name="Park S.I."/>
            <person name="Choi J.W."/>
            <person name="Song H.S."/>
            <person name="West J.A."/>
            <person name="Bhattacharya D."/>
            <person name="Yoon H.S."/>
        </authorList>
    </citation>
    <scope>NUCLEOTIDE SEQUENCE</scope>
</reference>
<protein>
    <recommendedName>
        <fullName evidence="7">Large ribosomal subunit protein uL4c</fullName>
    </recommendedName>
    <alternativeName>
        <fullName evidence="8">50S ribosomal protein L4, chloroplastic</fullName>
    </alternativeName>
</protein>
<dbReference type="InterPro" id="IPR013005">
    <property type="entry name" value="Ribosomal_uL4-like"/>
</dbReference>
<dbReference type="EMBL" id="KX284717">
    <property type="protein sequence ID" value="AOM66081.1"/>
    <property type="molecule type" value="Genomic_DNA"/>
</dbReference>
<dbReference type="GO" id="GO:1990904">
    <property type="term" value="C:ribonucleoprotein complex"/>
    <property type="evidence" value="ECO:0007669"/>
    <property type="project" value="UniProtKB-KW"/>
</dbReference>
<accession>A0A1C9CCG3</accession>
<evidence type="ECO:0000256" key="1">
    <source>
        <dbReference type="ARBA" id="ARBA00004083"/>
    </source>
</evidence>
<dbReference type="InterPro" id="IPR023574">
    <property type="entry name" value="Ribosomal_uL4_dom_sf"/>
</dbReference>
<dbReference type="RefSeq" id="YP_009294598.1">
    <property type="nucleotide sequence ID" value="NC_031148.1"/>
</dbReference>
<dbReference type="SUPFAM" id="SSF52166">
    <property type="entry name" value="Ribosomal protein L4"/>
    <property type="match status" value="1"/>
</dbReference>
<proteinExistence type="inferred from homology"/>
<dbReference type="NCBIfam" id="TIGR03953">
    <property type="entry name" value="rplD_bact"/>
    <property type="match status" value="1"/>
</dbReference>
<evidence type="ECO:0000256" key="5">
    <source>
        <dbReference type="ARBA" id="ARBA00022980"/>
    </source>
</evidence>
<feature type="region of interest" description="Disordered" evidence="9">
    <location>
        <begin position="47"/>
        <end position="77"/>
    </location>
</feature>
<dbReference type="GO" id="GO:0005840">
    <property type="term" value="C:ribosome"/>
    <property type="evidence" value="ECO:0007669"/>
    <property type="project" value="UniProtKB-KW"/>
</dbReference>
<evidence type="ECO:0000256" key="3">
    <source>
        <dbReference type="ARBA" id="ARBA00022730"/>
    </source>
</evidence>
<dbReference type="PANTHER" id="PTHR10746:SF17">
    <property type="entry name" value="LARGE RIBOSOMAL SUBUNIT PROTEIN UL4C"/>
    <property type="match status" value="1"/>
</dbReference>
<sequence length="214" mass="24444">MVTTKQIQYPLYTEQGIQENTKTLTLIISENTNMYIIHRALVTQLHKKRQGNAHTKTRSEVRGGGKKPWKQKGTGRARVGSIRSPLWNGGGVTFGPKTKEYTKKINKKEKQLALRTLLYNKSKNTTIVDKFCNNLQKPHTKTVLNKILTLNIKKNDKVLIIVLHKNINLYKSLRNLYNIELITADQLNIIALLKANKLIITLDALNKINEVYNA</sequence>
<keyword evidence="3" id="KW-0699">rRNA-binding</keyword>
<dbReference type="GO" id="GO:0006412">
    <property type="term" value="P:translation"/>
    <property type="evidence" value="ECO:0007669"/>
    <property type="project" value="InterPro"/>
</dbReference>
<organism evidence="10">
    <name type="scientific">Asparagopsis taxiformis</name>
    <dbReference type="NCBI Taxonomy" id="260499"/>
    <lineage>
        <taxon>Eukaryota</taxon>
        <taxon>Rhodophyta</taxon>
        <taxon>Florideophyceae</taxon>
        <taxon>Rhodymeniophycidae</taxon>
        <taxon>Bonnemaisoniales</taxon>
        <taxon>Bonnemaisoniaceae</taxon>
        <taxon>Asparagopsis</taxon>
    </lineage>
</organism>
<evidence type="ECO:0000256" key="2">
    <source>
        <dbReference type="ARBA" id="ARBA00010528"/>
    </source>
</evidence>
<dbReference type="Gene3D" id="3.40.1370.10">
    <property type="match status" value="1"/>
</dbReference>
<dbReference type="GO" id="GO:0019843">
    <property type="term" value="F:rRNA binding"/>
    <property type="evidence" value="ECO:0007669"/>
    <property type="project" value="UniProtKB-KW"/>
</dbReference>
<comment type="function">
    <text evidence="1">Probably binds the 23S rRNA.</text>
</comment>
<dbReference type="GO" id="GO:0003735">
    <property type="term" value="F:structural constituent of ribosome"/>
    <property type="evidence" value="ECO:0007669"/>
    <property type="project" value="InterPro"/>
</dbReference>
<dbReference type="InterPro" id="IPR002136">
    <property type="entry name" value="Ribosomal_uL4"/>
</dbReference>
<evidence type="ECO:0000256" key="7">
    <source>
        <dbReference type="ARBA" id="ARBA00035208"/>
    </source>
</evidence>
<evidence type="ECO:0000256" key="8">
    <source>
        <dbReference type="ARBA" id="ARBA00035387"/>
    </source>
</evidence>
<evidence type="ECO:0000256" key="9">
    <source>
        <dbReference type="SAM" id="MobiDB-lite"/>
    </source>
</evidence>
<dbReference type="PANTHER" id="PTHR10746">
    <property type="entry name" value="50S RIBOSOMAL PROTEIN L4"/>
    <property type="match status" value="1"/>
</dbReference>
<dbReference type="GeneID" id="29070582"/>
<dbReference type="Pfam" id="PF00573">
    <property type="entry name" value="Ribosomal_L4"/>
    <property type="match status" value="1"/>
</dbReference>
<keyword evidence="10" id="KW-0934">Plastid</keyword>
<dbReference type="SMR" id="A0A1C9CCG3"/>
<dbReference type="AlphaFoldDB" id="A0A1C9CCG3"/>